<protein>
    <submittedName>
        <fullName evidence="1">Uncharacterized protein</fullName>
    </submittedName>
</protein>
<organism evidence="1 2">
    <name type="scientific">Candidatus Gottesmanbacteria bacterium GW2011_GWB1_44_11c</name>
    <dbReference type="NCBI Taxonomy" id="1618447"/>
    <lineage>
        <taxon>Bacteria</taxon>
        <taxon>Candidatus Gottesmaniibacteriota</taxon>
    </lineage>
</organism>
<accession>A0A0G1IZU6</accession>
<gene>
    <name evidence="1" type="ORF">UW22_C0027G0005</name>
</gene>
<dbReference type="EMBL" id="LCHM01000027">
    <property type="protein sequence ID" value="KKT37337.1"/>
    <property type="molecule type" value="Genomic_DNA"/>
</dbReference>
<comment type="caution">
    <text evidence="1">The sequence shown here is derived from an EMBL/GenBank/DDBJ whole genome shotgun (WGS) entry which is preliminary data.</text>
</comment>
<sequence length="63" mass="7714">MIIPESKKPKQRRFWGYRFRKPMEDDNCFLPFHALFFLFPFPQRFQLGLMYPNVTISSKISNR</sequence>
<reference evidence="1 2" key="1">
    <citation type="journal article" date="2015" name="Nature">
        <title>rRNA introns, odd ribosomes, and small enigmatic genomes across a large radiation of phyla.</title>
        <authorList>
            <person name="Brown C.T."/>
            <person name="Hug L.A."/>
            <person name="Thomas B.C."/>
            <person name="Sharon I."/>
            <person name="Castelle C.J."/>
            <person name="Singh A."/>
            <person name="Wilkins M.J."/>
            <person name="Williams K.H."/>
            <person name="Banfield J.F."/>
        </authorList>
    </citation>
    <scope>NUCLEOTIDE SEQUENCE [LARGE SCALE GENOMIC DNA]</scope>
</reference>
<evidence type="ECO:0000313" key="2">
    <source>
        <dbReference type="Proteomes" id="UP000034617"/>
    </source>
</evidence>
<dbReference type="Proteomes" id="UP000034617">
    <property type="component" value="Unassembled WGS sequence"/>
</dbReference>
<name>A0A0G1IZU6_9BACT</name>
<evidence type="ECO:0000313" key="1">
    <source>
        <dbReference type="EMBL" id="KKT37337.1"/>
    </source>
</evidence>
<proteinExistence type="predicted"/>
<dbReference type="AlphaFoldDB" id="A0A0G1IZU6"/>